<evidence type="ECO:0000313" key="3">
    <source>
        <dbReference type="EMBL" id="EST34681.1"/>
    </source>
</evidence>
<dbReference type="GO" id="GO:0048038">
    <property type="term" value="F:quinone binding"/>
    <property type="evidence" value="ECO:0007669"/>
    <property type="project" value="InterPro"/>
</dbReference>
<dbReference type="GO" id="GO:0008131">
    <property type="term" value="F:primary methylamine oxidase activity"/>
    <property type="evidence" value="ECO:0007669"/>
    <property type="project" value="InterPro"/>
</dbReference>
<dbReference type="GO" id="GO:0009308">
    <property type="term" value="P:amine metabolic process"/>
    <property type="evidence" value="ECO:0007669"/>
    <property type="project" value="InterPro"/>
</dbReference>
<feature type="compositionally biased region" description="Low complexity" evidence="1">
    <location>
        <begin position="133"/>
        <end position="152"/>
    </location>
</feature>
<feature type="domain" description="Copper amine oxidase catalytic" evidence="2">
    <location>
        <begin position="58"/>
        <end position="131"/>
    </location>
</feature>
<dbReference type="Pfam" id="PF01179">
    <property type="entry name" value="Cu_amine_oxid"/>
    <property type="match status" value="1"/>
</dbReference>
<dbReference type="Proteomes" id="UP000017984">
    <property type="component" value="Chromosome"/>
</dbReference>
<comment type="caution">
    <text evidence="3">The sequence shown here is derived from an EMBL/GenBank/DDBJ whole genome shotgun (WGS) entry which is preliminary data.</text>
</comment>
<reference evidence="3 4" key="1">
    <citation type="journal article" date="2014" name="Genome Announc.">
        <title>Draft Genome Sequence of Streptomyces roseochromogenes subsp. oscitans DS 12.976, Producer of the Aminocoumarin Antibiotic Clorobiocin.</title>
        <authorList>
            <person name="Ruckert C."/>
            <person name="Kalinowski J."/>
            <person name="Heide L."/>
            <person name="Apel A.K."/>
        </authorList>
    </citation>
    <scope>NUCLEOTIDE SEQUENCE [LARGE SCALE GENOMIC DNA]</scope>
    <source>
        <strain evidence="3 4">DS 12.976</strain>
    </source>
</reference>
<dbReference type="PATRIC" id="fig|1352936.5.peg.2031"/>
<dbReference type="EMBL" id="AWQX01000075">
    <property type="protein sequence ID" value="EST34681.1"/>
    <property type="molecule type" value="Genomic_DNA"/>
</dbReference>
<dbReference type="GO" id="GO:0005507">
    <property type="term" value="F:copper ion binding"/>
    <property type="evidence" value="ECO:0007669"/>
    <property type="project" value="InterPro"/>
</dbReference>
<protein>
    <recommendedName>
        <fullName evidence="2">Copper amine oxidase catalytic domain-containing protein</fullName>
    </recommendedName>
</protein>
<feature type="compositionally biased region" description="Polar residues" evidence="1">
    <location>
        <begin position="168"/>
        <end position="178"/>
    </location>
</feature>
<dbReference type="Gene3D" id="2.70.98.20">
    <property type="entry name" value="Copper amine oxidase, catalytic domain"/>
    <property type="match status" value="1"/>
</dbReference>
<accession>V6KTG8</accession>
<keyword evidence="4" id="KW-1185">Reference proteome</keyword>
<evidence type="ECO:0000259" key="2">
    <source>
        <dbReference type="Pfam" id="PF01179"/>
    </source>
</evidence>
<dbReference type="InterPro" id="IPR015798">
    <property type="entry name" value="Cu_amine_oxidase_C"/>
</dbReference>
<evidence type="ECO:0000256" key="1">
    <source>
        <dbReference type="SAM" id="MobiDB-lite"/>
    </source>
</evidence>
<evidence type="ECO:0000313" key="4">
    <source>
        <dbReference type="Proteomes" id="UP000017984"/>
    </source>
</evidence>
<dbReference type="AlphaFoldDB" id="V6KTG8"/>
<name>V6KTG8_STRRC</name>
<proteinExistence type="predicted"/>
<feature type="region of interest" description="Disordered" evidence="1">
    <location>
        <begin position="119"/>
        <end position="178"/>
    </location>
</feature>
<sequence length="178" mass="18969">MPDLWGNAYSPSTTGYGDVTGEDFAQSLMNLSTAEGPGGTIKTVKVPDAVDPAHPNGNGLCTTRRSRGHAYRMHDAGTGRVYQAEGKDFLVYTVNQVGWYEYITEWRFRHDGTIAMNVGATGRPRTHHHVPRRTSAAHSPGTTSASPSTTRANCSPATTPSAVAGTRHPSTSGSADRP</sequence>
<dbReference type="SUPFAM" id="SSF49998">
    <property type="entry name" value="Amine oxidase catalytic domain"/>
    <property type="match status" value="1"/>
</dbReference>
<dbReference type="HOGENOM" id="CLU_1509806_0_0_11"/>
<dbReference type="STRING" id="1352936.M878_09505"/>
<organism evidence="3 4">
    <name type="scientific">Streptomyces roseochromogenus subsp. oscitans DS 12.976</name>
    <dbReference type="NCBI Taxonomy" id="1352936"/>
    <lineage>
        <taxon>Bacteria</taxon>
        <taxon>Bacillati</taxon>
        <taxon>Actinomycetota</taxon>
        <taxon>Actinomycetes</taxon>
        <taxon>Kitasatosporales</taxon>
        <taxon>Streptomycetaceae</taxon>
        <taxon>Streptomyces</taxon>
    </lineage>
</organism>
<dbReference type="InterPro" id="IPR036460">
    <property type="entry name" value="Cu_amine_oxidase_C_sf"/>
</dbReference>
<gene>
    <name evidence="3" type="ORF">M878_09505</name>
</gene>